<dbReference type="KEGG" id="cjt:EG359_10460"/>
<dbReference type="AlphaFoldDB" id="A0A1N7IFY3"/>
<accession>A0A1N7IFY3</accession>
<sequence>MKLSILLLLLFASCSNKVDSTQEDISNLFEISLNACNDVKQYYHFEIKNRRNINIVFKRINNPLTRKIKCFGILVNENDRLNENGNLIEILDYKTSSNKFYILYKIVNQGAVVEINMERKKEKWELLNCNIIEI</sequence>
<keyword evidence="5" id="KW-1185">Reference proteome</keyword>
<dbReference type="Proteomes" id="UP000279541">
    <property type="component" value="Chromosome"/>
</dbReference>
<proteinExistence type="predicted"/>
<feature type="signal peptide" evidence="1">
    <location>
        <begin position="1"/>
        <end position="18"/>
    </location>
</feature>
<dbReference type="RefSeq" id="WP_076354408.1">
    <property type="nucleotide sequence ID" value="NZ_CP033926.1"/>
</dbReference>
<organism evidence="3 4">
    <name type="scientific">Chryseobacterium joostei</name>
    <dbReference type="NCBI Taxonomy" id="112234"/>
    <lineage>
        <taxon>Bacteria</taxon>
        <taxon>Pseudomonadati</taxon>
        <taxon>Bacteroidota</taxon>
        <taxon>Flavobacteriia</taxon>
        <taxon>Flavobacteriales</taxon>
        <taxon>Weeksellaceae</taxon>
        <taxon>Chryseobacterium group</taxon>
        <taxon>Chryseobacterium</taxon>
    </lineage>
</organism>
<keyword evidence="1" id="KW-0732">Signal</keyword>
<evidence type="ECO:0008006" key="6">
    <source>
        <dbReference type="Google" id="ProtNLM"/>
    </source>
</evidence>
<gene>
    <name evidence="2" type="ORF">EG359_10460</name>
    <name evidence="3" type="ORF">SAMN05421768_10510</name>
</gene>
<dbReference type="EMBL" id="CP033926">
    <property type="protein sequence ID" value="AZB00019.1"/>
    <property type="molecule type" value="Genomic_DNA"/>
</dbReference>
<evidence type="ECO:0000313" key="2">
    <source>
        <dbReference type="EMBL" id="AZB00019.1"/>
    </source>
</evidence>
<reference evidence="2 5" key="2">
    <citation type="submission" date="2018-11" db="EMBL/GenBank/DDBJ databases">
        <title>Proposal to divide the Flavobacteriaceae and reorganize its genera based on Amino Acid Identity values calculated from whole genome sequences.</title>
        <authorList>
            <person name="Nicholson A.C."/>
            <person name="Gulvik C.A."/>
            <person name="Whitney A.M."/>
            <person name="Humrighouse B.W."/>
            <person name="Bell M."/>
            <person name="Holmes B."/>
            <person name="Steigerwalt A.G."/>
            <person name="Villarma A."/>
            <person name="Sheth M."/>
            <person name="Batra D."/>
            <person name="Pryor J."/>
            <person name="Bernardet J.-F."/>
            <person name="Hugo C."/>
            <person name="Kampfer P."/>
            <person name="Newman J."/>
            <person name="McQuiston J.R."/>
        </authorList>
    </citation>
    <scope>NUCLEOTIDE SEQUENCE [LARGE SCALE GENOMIC DNA]</scope>
    <source>
        <strain evidence="2 5">DSM 16927</strain>
    </source>
</reference>
<protein>
    <recommendedName>
        <fullName evidence="6">Lipoprotein</fullName>
    </recommendedName>
</protein>
<dbReference type="EMBL" id="FTNZ01000005">
    <property type="protein sequence ID" value="SIS35997.1"/>
    <property type="molecule type" value="Genomic_DNA"/>
</dbReference>
<dbReference type="Proteomes" id="UP000186106">
    <property type="component" value="Unassembled WGS sequence"/>
</dbReference>
<feature type="chain" id="PRO_5044563437" description="Lipoprotein" evidence="1">
    <location>
        <begin position="19"/>
        <end position="134"/>
    </location>
</feature>
<evidence type="ECO:0000256" key="1">
    <source>
        <dbReference type="SAM" id="SignalP"/>
    </source>
</evidence>
<reference evidence="3 4" key="1">
    <citation type="submission" date="2017-01" db="EMBL/GenBank/DDBJ databases">
        <authorList>
            <person name="Mah S.A."/>
            <person name="Swanson W.J."/>
            <person name="Moy G.W."/>
            <person name="Vacquier V.D."/>
        </authorList>
    </citation>
    <scope>NUCLEOTIDE SEQUENCE [LARGE SCALE GENOMIC DNA]</scope>
    <source>
        <strain evidence="3 4">DSM 16927</strain>
    </source>
</reference>
<evidence type="ECO:0000313" key="4">
    <source>
        <dbReference type="Proteomes" id="UP000186106"/>
    </source>
</evidence>
<evidence type="ECO:0000313" key="3">
    <source>
        <dbReference type="EMBL" id="SIS35997.1"/>
    </source>
</evidence>
<name>A0A1N7IFY3_9FLAO</name>
<evidence type="ECO:0000313" key="5">
    <source>
        <dbReference type="Proteomes" id="UP000279541"/>
    </source>
</evidence>
<dbReference type="OrthoDB" id="1263339at2"/>
<dbReference type="STRING" id="112234.SAMN05421768_10510"/>